<evidence type="ECO:0000256" key="4">
    <source>
        <dbReference type="ARBA" id="ARBA00022448"/>
    </source>
</evidence>
<evidence type="ECO:0000313" key="9">
    <source>
        <dbReference type="EMBL" id="PWN46210.1"/>
    </source>
</evidence>
<name>A0A316W8H2_9BASI</name>
<evidence type="ECO:0000256" key="5">
    <source>
        <dbReference type="ARBA" id="ARBA00022490"/>
    </source>
</evidence>
<sequence>MRAMSSSNDDGDDDNASLRAALASIQHASQQLSSSDAQLRHAGEQALLALRDAAANEHEHEHEHEHTLRLACYALQHHPLDGDPYVLFECLNLILLALPSLHIGVDVDVDVDDERTANGLDRTLDLLLRSALHRSETAATASPSSPLATSAWPAYVRGRCYQSIAAVLKKSLALHINAALRAAPGDASRAHRSAAHVLSGPSNALYALLAAQPTDAQEAVAIKARSATALGIAAALVDELGLTARLEAAEASRRTAVSAAPSRRGRRSKKRSEDDASKHSAAEAGTALGLTAEQHLWCKSAFQMHVLPQLANLALQSLYATLPSQPLHSSTLGDPAATLVARIVEWRFLLRDTISESVSRGSLADDAAHEDGAFEEESATRAVPASFHHILLTPDIVHLLAAAYRQALAKQDSSEQSIHRLRCCIIDAISLAPVESADQDETRVARHVALLTNLQALAREECSSNAARSTASRATATLFMTTAFESLFATLSVQSLGEACGITSADAGSLPALLDTLATLTSTVLHRAFSELVDEDEEIVYDQAIDALLRMWNTSVSLSADANHTLRTAFRGIIIQNVVPAYIDGRMHSARAAILSQREDEPSEHGEERASDAEMYEAQLMSLAALARLDVGRACQQLLQHAQPVCQQLGGIASGEFEPTDAASWAQMEAAWEACHWLALIAGHVLADDHQGETASLPEAISETELGNEDLFTLLVQLGVSLPHDLLSAAPERQCSAQLIQTLLWFNARWTSAYLLTEPPGILHHFSGQHGASTLAIMLRDMTKALDRFRSDASVVLQVASFLAALARSERLGKAALQTTELDELILGVPSLLHSLPEDTQGELVHGITTCIFAAARSNPTKAEELFERFTFAVNSRFQSTLTSSTFASTAQRADIIITVQTLLDVLTGFSSSITPTSSTPIFNYVAPYFEPLVGLVEIYKDRPEVCTAVIAFFATLADLIDFDPVFGDPQVSSTLTNIIFTLVQAISTFPRAVLPSLVHGEDDALEGLALALEMLTCLVENGEGNSQLASHLDPASPIDVALFGFGTLAHAVLSHASALEMPTIRHRLLDLSNSLLQRASGRIASLTMLASHVDTASVSNTASFAARLAACVGKTIELAVVDDDADVALSTLEGASILARATVDVSAPARGACNVTELLNKPTANACRTRDLQTRANCSYW</sequence>
<accession>A0A316W8H2</accession>
<protein>
    <submittedName>
        <fullName evidence="9">Uncharacterized protein</fullName>
    </submittedName>
</protein>
<dbReference type="OrthoDB" id="5548448at2759"/>
<keyword evidence="7" id="KW-0539">Nucleus</keyword>
<dbReference type="GO" id="GO:0005737">
    <property type="term" value="C:cytoplasm"/>
    <property type="evidence" value="ECO:0007669"/>
    <property type="project" value="UniProtKB-SubCell"/>
</dbReference>
<comment type="subcellular location">
    <subcellularLocation>
        <location evidence="2">Cytoplasm</location>
    </subcellularLocation>
    <subcellularLocation>
        <location evidence="1">Nucleus</location>
    </subcellularLocation>
</comment>
<organism evidence="9 10">
    <name type="scientific">Ceraceosorus guamensis</name>
    <dbReference type="NCBI Taxonomy" id="1522189"/>
    <lineage>
        <taxon>Eukaryota</taxon>
        <taxon>Fungi</taxon>
        <taxon>Dikarya</taxon>
        <taxon>Basidiomycota</taxon>
        <taxon>Ustilaginomycotina</taxon>
        <taxon>Exobasidiomycetes</taxon>
        <taxon>Ceraceosorales</taxon>
        <taxon>Ceraceosoraceae</taxon>
        <taxon>Ceraceosorus</taxon>
    </lineage>
</organism>
<evidence type="ECO:0000256" key="7">
    <source>
        <dbReference type="ARBA" id="ARBA00023242"/>
    </source>
</evidence>
<dbReference type="RefSeq" id="XP_025373370.1">
    <property type="nucleotide sequence ID" value="XM_025517363.1"/>
</dbReference>
<dbReference type="InParanoid" id="A0A316W8H2"/>
<reference evidence="9 10" key="1">
    <citation type="journal article" date="2018" name="Mol. Biol. Evol.">
        <title>Broad Genomic Sampling Reveals a Smut Pathogenic Ancestry of the Fungal Clade Ustilaginomycotina.</title>
        <authorList>
            <person name="Kijpornyongpan T."/>
            <person name="Mondo S.J."/>
            <person name="Barry K."/>
            <person name="Sandor L."/>
            <person name="Lee J."/>
            <person name="Lipzen A."/>
            <person name="Pangilinan J."/>
            <person name="LaButti K."/>
            <person name="Hainaut M."/>
            <person name="Henrissat B."/>
            <person name="Grigoriev I.V."/>
            <person name="Spatafora J.W."/>
            <person name="Aime M.C."/>
        </authorList>
    </citation>
    <scope>NUCLEOTIDE SEQUENCE [LARGE SCALE GENOMIC DNA]</scope>
    <source>
        <strain evidence="9 10">MCA 4658</strain>
    </source>
</reference>
<dbReference type="GO" id="GO:0006611">
    <property type="term" value="P:protein export from nucleus"/>
    <property type="evidence" value="ECO:0007669"/>
    <property type="project" value="TreeGrafter"/>
</dbReference>
<proteinExistence type="inferred from homology"/>
<evidence type="ECO:0000256" key="6">
    <source>
        <dbReference type="ARBA" id="ARBA00022927"/>
    </source>
</evidence>
<evidence type="ECO:0000256" key="1">
    <source>
        <dbReference type="ARBA" id="ARBA00004123"/>
    </source>
</evidence>
<dbReference type="STRING" id="1522189.A0A316W8H2"/>
<feature type="region of interest" description="Disordered" evidence="8">
    <location>
        <begin position="253"/>
        <end position="281"/>
    </location>
</feature>
<evidence type="ECO:0000256" key="8">
    <source>
        <dbReference type="SAM" id="MobiDB-lite"/>
    </source>
</evidence>
<gene>
    <name evidence="9" type="ORF">IE81DRAFT_47</name>
</gene>
<dbReference type="SUPFAM" id="SSF48371">
    <property type="entry name" value="ARM repeat"/>
    <property type="match status" value="1"/>
</dbReference>
<keyword evidence="10" id="KW-1185">Reference proteome</keyword>
<feature type="compositionally biased region" description="Basic and acidic residues" evidence="8">
    <location>
        <begin position="271"/>
        <end position="281"/>
    </location>
</feature>
<keyword evidence="4" id="KW-0813">Transport</keyword>
<evidence type="ECO:0000256" key="3">
    <source>
        <dbReference type="ARBA" id="ARBA00009466"/>
    </source>
</evidence>
<evidence type="ECO:0000256" key="2">
    <source>
        <dbReference type="ARBA" id="ARBA00004496"/>
    </source>
</evidence>
<dbReference type="PANTHER" id="PTHR12596:SF1">
    <property type="entry name" value="EXPORTIN-4"/>
    <property type="match status" value="1"/>
</dbReference>
<dbReference type="PANTHER" id="PTHR12596">
    <property type="entry name" value="EXPORTIN 4,7-RELATED"/>
    <property type="match status" value="1"/>
</dbReference>
<dbReference type="AlphaFoldDB" id="A0A316W8H2"/>
<dbReference type="EMBL" id="KZ819351">
    <property type="protein sequence ID" value="PWN46210.1"/>
    <property type="molecule type" value="Genomic_DNA"/>
</dbReference>
<keyword evidence="5" id="KW-0963">Cytoplasm</keyword>
<dbReference type="GO" id="GO:0005643">
    <property type="term" value="C:nuclear pore"/>
    <property type="evidence" value="ECO:0007669"/>
    <property type="project" value="TreeGrafter"/>
</dbReference>
<dbReference type="InterPro" id="IPR044189">
    <property type="entry name" value="XPO4/7-like"/>
</dbReference>
<dbReference type="GeneID" id="37039233"/>
<dbReference type="Proteomes" id="UP000245783">
    <property type="component" value="Unassembled WGS sequence"/>
</dbReference>
<evidence type="ECO:0000313" key="10">
    <source>
        <dbReference type="Proteomes" id="UP000245783"/>
    </source>
</evidence>
<comment type="similarity">
    <text evidence="3">Belongs to the exportin family.</text>
</comment>
<dbReference type="GO" id="GO:0005049">
    <property type="term" value="F:nuclear export signal receptor activity"/>
    <property type="evidence" value="ECO:0007669"/>
    <property type="project" value="InterPro"/>
</dbReference>
<keyword evidence="6" id="KW-0653">Protein transport</keyword>
<dbReference type="InterPro" id="IPR016024">
    <property type="entry name" value="ARM-type_fold"/>
</dbReference>